<sequence>MVDLRTPLGDEFLSLVAGDRVTLSGMVYTARDEAHLRMMDEGIPFDPVGAAIYHCGPVISHDRVIAAGPTTSARMNDLSGFLLDKGVRVLIGKGGMGSQVVEQLRGRGVYLAFTGGCAALAATHMHLTGVFYPDLGMAEAVWAIELDHLPLVVGIDAAGGDLFAAVAAGAARRAAALIGGRCGSKSDGSI</sequence>
<dbReference type="InterPro" id="IPR004647">
    <property type="entry name" value="Fe-S_hydro-lyase_TtdB-typ_cat"/>
</dbReference>
<dbReference type="GO" id="GO:0016836">
    <property type="term" value="F:hydro-lyase activity"/>
    <property type="evidence" value="ECO:0007669"/>
    <property type="project" value="InterPro"/>
</dbReference>
<evidence type="ECO:0000256" key="2">
    <source>
        <dbReference type="ARBA" id="ARBA00023239"/>
    </source>
</evidence>
<name>B8GKV9_METPE</name>
<evidence type="ECO:0000313" key="5">
    <source>
        <dbReference type="Proteomes" id="UP000002457"/>
    </source>
</evidence>
<keyword evidence="2 4" id="KW-0456">Lyase</keyword>
<dbReference type="GeneID" id="7270755"/>
<dbReference type="STRING" id="521011.Mpal_1951"/>
<dbReference type="Proteomes" id="UP000002457">
    <property type="component" value="Chromosome"/>
</dbReference>
<dbReference type="HOGENOM" id="CLU_098588_0_0_2"/>
<feature type="domain" description="Fe-S hydro-lyase tartrate dehydratase beta-type catalytic" evidence="3">
    <location>
        <begin position="3"/>
        <end position="165"/>
    </location>
</feature>
<evidence type="ECO:0000256" key="1">
    <source>
        <dbReference type="ARBA" id="ARBA00008876"/>
    </source>
</evidence>
<dbReference type="eggNOG" id="arCOG04406">
    <property type="taxonomic scope" value="Archaea"/>
</dbReference>
<protein>
    <submittedName>
        <fullName evidence="4">Hydro-lyase, Fe-S type, tartrate/fumarate subfamily, beta subunit</fullName>
    </submittedName>
</protein>
<dbReference type="KEGG" id="mpl:Mpal_1951"/>
<dbReference type="RefSeq" id="WP_012618574.1">
    <property type="nucleotide sequence ID" value="NC_011832.1"/>
</dbReference>
<dbReference type="EMBL" id="CP001338">
    <property type="protein sequence ID" value="ACL17255.1"/>
    <property type="molecule type" value="Genomic_DNA"/>
</dbReference>
<accession>B8GKV9</accession>
<dbReference type="Gene3D" id="3.20.130.10">
    <property type="entry name" value="Fe-S hydro-lyase, tartrate dehydratase beta-type, catalytic domain"/>
    <property type="match status" value="1"/>
</dbReference>
<dbReference type="AlphaFoldDB" id="B8GKV9"/>
<dbReference type="SUPFAM" id="SSF117457">
    <property type="entry name" value="FumA C-terminal domain-like"/>
    <property type="match status" value="1"/>
</dbReference>
<proteinExistence type="inferred from homology"/>
<comment type="similarity">
    <text evidence="1">Belongs to the class-I fumarase family.</text>
</comment>
<dbReference type="PANTHER" id="PTHR43351">
    <property type="entry name" value="L(+)-TARTRATE DEHYDRATASE SUBUNIT BETA"/>
    <property type="match status" value="1"/>
</dbReference>
<dbReference type="Pfam" id="PF05683">
    <property type="entry name" value="Fumerase_C"/>
    <property type="match status" value="1"/>
</dbReference>
<keyword evidence="5" id="KW-1185">Reference proteome</keyword>
<dbReference type="OrthoDB" id="34134at2157"/>
<evidence type="ECO:0000259" key="3">
    <source>
        <dbReference type="Pfam" id="PF05683"/>
    </source>
</evidence>
<dbReference type="InterPro" id="IPR036660">
    <property type="entry name" value="Fe-S_hydroAse_TtdB_cat_sf"/>
</dbReference>
<reference evidence="4 5" key="1">
    <citation type="journal article" date="2015" name="Genome Announc.">
        <title>Complete Genome Sequence of Methanosphaerula palustris E1-9CT, a Hydrogenotrophic Methanogen Isolated from a Minerotrophic Fen Peatland.</title>
        <authorList>
            <person name="Cadillo-Quiroz H."/>
            <person name="Browne P."/>
            <person name="Kyrpides N."/>
            <person name="Woyke T."/>
            <person name="Goodwin L."/>
            <person name="Detter C."/>
            <person name="Yavitt J.B."/>
            <person name="Zinder S.H."/>
        </authorList>
    </citation>
    <scope>NUCLEOTIDE SEQUENCE [LARGE SCALE GENOMIC DNA]</scope>
    <source>
        <strain evidence="5">ATCC BAA-1556 / DSM 19958 / E1-9c</strain>
    </source>
</reference>
<organism evidence="4 5">
    <name type="scientific">Methanosphaerula palustris (strain ATCC BAA-1556 / DSM 19958 / E1-9c)</name>
    <dbReference type="NCBI Taxonomy" id="521011"/>
    <lineage>
        <taxon>Archaea</taxon>
        <taxon>Methanobacteriati</taxon>
        <taxon>Methanobacteriota</taxon>
        <taxon>Stenosarchaea group</taxon>
        <taxon>Methanomicrobia</taxon>
        <taxon>Methanomicrobiales</taxon>
        <taxon>Methanoregulaceae</taxon>
        <taxon>Methanosphaerula</taxon>
    </lineage>
</organism>
<evidence type="ECO:0000313" key="4">
    <source>
        <dbReference type="EMBL" id="ACL17255.1"/>
    </source>
</evidence>
<dbReference type="PANTHER" id="PTHR43351:SF2">
    <property type="entry name" value="L(+)-TARTRATE DEHYDRATASE SUBUNIT BETA-RELATED"/>
    <property type="match status" value="1"/>
</dbReference>
<gene>
    <name evidence="4" type="ordered locus">Mpal_1951</name>
</gene>